<keyword evidence="7" id="KW-0520">NAD</keyword>
<comment type="similarity">
    <text evidence="1">Belongs to the NADH dehydrogenase family.</text>
</comment>
<dbReference type="PRINTS" id="PR00368">
    <property type="entry name" value="FADPNR"/>
</dbReference>
<keyword evidence="6" id="KW-0560">Oxidoreductase</keyword>
<comment type="catalytic activity">
    <reaction evidence="8">
        <text>a quinone + NADH + H(+) = a quinol + NAD(+)</text>
        <dbReference type="Rhea" id="RHEA:46160"/>
        <dbReference type="ChEBI" id="CHEBI:15378"/>
        <dbReference type="ChEBI" id="CHEBI:24646"/>
        <dbReference type="ChEBI" id="CHEBI:57540"/>
        <dbReference type="ChEBI" id="CHEBI:57945"/>
        <dbReference type="ChEBI" id="CHEBI:132124"/>
        <dbReference type="EC" id="1.6.5.9"/>
    </reaction>
</comment>
<proteinExistence type="inferred from homology"/>
<evidence type="ECO:0000313" key="11">
    <source>
        <dbReference type="EMBL" id="MCQ8239962.1"/>
    </source>
</evidence>
<evidence type="ECO:0000256" key="1">
    <source>
        <dbReference type="ARBA" id="ARBA00005272"/>
    </source>
</evidence>
<evidence type="ECO:0000256" key="6">
    <source>
        <dbReference type="ARBA" id="ARBA00023002"/>
    </source>
</evidence>
<name>A0ABT1VUE6_9PROT</name>
<evidence type="ECO:0000256" key="7">
    <source>
        <dbReference type="ARBA" id="ARBA00023027"/>
    </source>
</evidence>
<dbReference type="Proteomes" id="UP001524547">
    <property type="component" value="Unassembled WGS sequence"/>
</dbReference>
<dbReference type="RefSeq" id="WP_422918693.1">
    <property type="nucleotide sequence ID" value="NZ_JAMZEJ010000002.1"/>
</dbReference>
<dbReference type="EMBL" id="JAMZEJ010000002">
    <property type="protein sequence ID" value="MCQ8239962.1"/>
    <property type="molecule type" value="Genomic_DNA"/>
</dbReference>
<evidence type="ECO:0000259" key="9">
    <source>
        <dbReference type="Pfam" id="PF07992"/>
    </source>
</evidence>
<dbReference type="PANTHER" id="PTHR43706">
    <property type="entry name" value="NADH DEHYDROGENASE"/>
    <property type="match status" value="1"/>
</dbReference>
<dbReference type="PANTHER" id="PTHR43706:SF47">
    <property type="entry name" value="EXTERNAL NADH-UBIQUINONE OXIDOREDUCTASE 1, MITOCHONDRIAL-RELATED"/>
    <property type="match status" value="1"/>
</dbReference>
<dbReference type="Pfam" id="PF07992">
    <property type="entry name" value="Pyr_redox_2"/>
    <property type="match status" value="1"/>
</dbReference>
<dbReference type="InterPro" id="IPR045024">
    <property type="entry name" value="NDH-2"/>
</dbReference>
<reference evidence="11 12" key="1">
    <citation type="submission" date="2022-06" db="EMBL/GenBank/DDBJ databases">
        <title>Rhizosaccharibacter gen. nov. sp. nov. KSS12, endophytic bacteria isolated from sugarcane.</title>
        <authorList>
            <person name="Pitiwittayakul N."/>
        </authorList>
    </citation>
    <scope>NUCLEOTIDE SEQUENCE [LARGE SCALE GENOMIC DNA]</scope>
    <source>
        <strain evidence="11 12">KSS12</strain>
    </source>
</reference>
<evidence type="ECO:0000256" key="3">
    <source>
        <dbReference type="ARBA" id="ARBA00022630"/>
    </source>
</evidence>
<evidence type="ECO:0000256" key="4">
    <source>
        <dbReference type="ARBA" id="ARBA00022827"/>
    </source>
</evidence>
<feature type="domain" description="FAD/NAD(P)-binding" evidence="9">
    <location>
        <begin position="26"/>
        <end position="343"/>
    </location>
</feature>
<dbReference type="InterPro" id="IPR023753">
    <property type="entry name" value="FAD/NAD-binding_dom"/>
</dbReference>
<sequence>MTDVPPQRQLPNGSVNAVEGGAKPHRIVIVGCGFGGLAAAKRLARTEAQVTVIDRTNHNLFQPLLYQVAVAALSADSISTPVRSAFRGHPNVSTVMGTVTGVDRAARLVMLEDGTRIGFDTLILASGSVYSWFGHPDWAERAPALKTAADAILLRDRILSAFEHAELQTDPDAARRLLCFAVVGAGPTGVELAGAIAELSRTTLARDFRRIRPGDARVVLCDAGPRVLAAFPDHLSDYAARRLRELGVELHLGAAVDTIDDDGIVAGGTRIEAGNVFWAAGTEATPVAKWLGVEAGKNGLVAVEPDCSLPGDPSVFVLGDASRMTGENGKPLPALGAVAKQQGAYVGDLLARRLSGRAPPKPFRYRNLGELATLGGSSAVANFGFVRLTGLPAWIVWSAVHLLLLVSLRNRLVVYVNWMWAWLTYGRGARVILQEPQRAQQTAFHPAPAPR</sequence>
<keyword evidence="3" id="KW-0285">Flavoprotein</keyword>
<comment type="caution">
    <text evidence="11">The sequence shown here is derived from an EMBL/GenBank/DDBJ whole genome shotgun (WGS) entry which is preliminary data.</text>
</comment>
<keyword evidence="12" id="KW-1185">Reference proteome</keyword>
<dbReference type="Gene3D" id="3.50.50.100">
    <property type="match status" value="1"/>
</dbReference>
<evidence type="ECO:0000259" key="10">
    <source>
        <dbReference type="Pfam" id="PF22366"/>
    </source>
</evidence>
<dbReference type="InterPro" id="IPR036188">
    <property type="entry name" value="FAD/NAD-bd_sf"/>
</dbReference>
<evidence type="ECO:0000256" key="2">
    <source>
        <dbReference type="ARBA" id="ARBA00012637"/>
    </source>
</evidence>
<keyword evidence="5" id="KW-0809">Transit peptide</keyword>
<evidence type="ECO:0000256" key="8">
    <source>
        <dbReference type="ARBA" id="ARBA00047599"/>
    </source>
</evidence>
<feature type="domain" description="External alternative NADH-ubiquinone oxidoreductase-like C-terminal" evidence="10">
    <location>
        <begin position="368"/>
        <end position="423"/>
    </location>
</feature>
<organism evidence="11 12">
    <name type="scientific">Rhizosaccharibacter radicis</name>
    <dbReference type="NCBI Taxonomy" id="2782605"/>
    <lineage>
        <taxon>Bacteria</taxon>
        <taxon>Pseudomonadati</taxon>
        <taxon>Pseudomonadota</taxon>
        <taxon>Alphaproteobacteria</taxon>
        <taxon>Acetobacterales</taxon>
        <taxon>Acetobacteraceae</taxon>
        <taxon>Rhizosaccharibacter</taxon>
    </lineage>
</organism>
<evidence type="ECO:0000256" key="5">
    <source>
        <dbReference type="ARBA" id="ARBA00022946"/>
    </source>
</evidence>
<accession>A0ABT1VUE6</accession>
<dbReference type="SUPFAM" id="SSF51905">
    <property type="entry name" value="FAD/NAD(P)-binding domain"/>
    <property type="match status" value="2"/>
</dbReference>
<dbReference type="Pfam" id="PF22366">
    <property type="entry name" value="NDH2_C"/>
    <property type="match status" value="1"/>
</dbReference>
<dbReference type="PRINTS" id="PR00411">
    <property type="entry name" value="PNDRDTASEI"/>
</dbReference>
<gene>
    <name evidence="11" type="ORF">NFI88_03790</name>
</gene>
<evidence type="ECO:0000313" key="12">
    <source>
        <dbReference type="Proteomes" id="UP001524547"/>
    </source>
</evidence>
<dbReference type="InterPro" id="IPR054585">
    <property type="entry name" value="NDH2-like_C"/>
</dbReference>
<dbReference type="EC" id="1.6.5.9" evidence="2"/>
<keyword evidence="4" id="KW-0274">FAD</keyword>
<protein>
    <recommendedName>
        <fullName evidence="2">NADH:ubiquinone reductase (non-electrogenic)</fullName>
        <ecNumber evidence="2">1.6.5.9</ecNumber>
    </recommendedName>
</protein>